<dbReference type="SUPFAM" id="SSF55785">
    <property type="entry name" value="PYP-like sensor domain (PAS domain)"/>
    <property type="match status" value="1"/>
</dbReference>
<feature type="domain" description="HTH luxR-type" evidence="4">
    <location>
        <begin position="165"/>
        <end position="230"/>
    </location>
</feature>
<sequence>MSTSKWSDLVLAQSSYVKNDTSEDSSLISSYFFLFDCFENKIIFSNSSFEVITGYKCADFTLDFLLSIIHPDDLDYFFECEKRGLEFTNKLSFNEHFKFILNYTYRIRISDGTYIGISQQCKGIEVNTRGHLTKTLVNHRVLPEYTTRQDSDYKIFDKTKNIFVDADNCYNLTKRELEVVHLVGEGLSSEQIADKLFLSKNTIITHRRNILNKTNSSSFLELLKKMRLDFTMG</sequence>
<evidence type="ECO:0000256" key="1">
    <source>
        <dbReference type="ARBA" id="ARBA00023015"/>
    </source>
</evidence>
<evidence type="ECO:0000256" key="3">
    <source>
        <dbReference type="ARBA" id="ARBA00023163"/>
    </source>
</evidence>
<dbReference type="SUPFAM" id="SSF46894">
    <property type="entry name" value="C-terminal effector domain of the bipartite response regulators"/>
    <property type="match status" value="1"/>
</dbReference>
<dbReference type="PROSITE" id="PS00622">
    <property type="entry name" value="HTH_LUXR_1"/>
    <property type="match status" value="1"/>
</dbReference>
<gene>
    <name evidence="5" type="ORF">OH806_02900</name>
</gene>
<dbReference type="PANTHER" id="PTHR44688:SF16">
    <property type="entry name" value="DNA-BINDING TRANSCRIPTIONAL ACTIVATOR DEVR_DOSR"/>
    <property type="match status" value="1"/>
</dbReference>
<accession>A0ABT3HK98</accession>
<dbReference type="Pfam" id="PF00196">
    <property type="entry name" value="GerE"/>
    <property type="match status" value="1"/>
</dbReference>
<dbReference type="Proteomes" id="UP001163719">
    <property type="component" value="Unassembled WGS sequence"/>
</dbReference>
<dbReference type="InterPro" id="IPR016032">
    <property type="entry name" value="Sig_transdc_resp-reg_C-effctor"/>
</dbReference>
<dbReference type="EMBL" id="JAPDHV010000001">
    <property type="protein sequence ID" value="MCW3160220.1"/>
    <property type="molecule type" value="Genomic_DNA"/>
</dbReference>
<dbReference type="InterPro" id="IPR035965">
    <property type="entry name" value="PAS-like_dom_sf"/>
</dbReference>
<organism evidence="5 6">
    <name type="scientific">Chryseobacterium oryctis</name>
    <dbReference type="NCBI Taxonomy" id="2952618"/>
    <lineage>
        <taxon>Bacteria</taxon>
        <taxon>Pseudomonadati</taxon>
        <taxon>Bacteroidota</taxon>
        <taxon>Flavobacteriia</taxon>
        <taxon>Flavobacteriales</taxon>
        <taxon>Weeksellaceae</taxon>
        <taxon>Chryseobacterium group</taxon>
        <taxon>Chryseobacterium</taxon>
    </lineage>
</organism>
<evidence type="ECO:0000313" key="5">
    <source>
        <dbReference type="EMBL" id="MCW3160220.1"/>
    </source>
</evidence>
<dbReference type="PROSITE" id="PS50043">
    <property type="entry name" value="HTH_LUXR_2"/>
    <property type="match status" value="1"/>
</dbReference>
<dbReference type="InterPro" id="IPR013655">
    <property type="entry name" value="PAS_fold_3"/>
</dbReference>
<protein>
    <submittedName>
        <fullName evidence="5">LuxR C-terminal-related transcriptional regulator</fullName>
    </submittedName>
</protein>
<dbReference type="CDD" id="cd06170">
    <property type="entry name" value="LuxR_C_like"/>
    <property type="match status" value="1"/>
</dbReference>
<keyword evidence="6" id="KW-1185">Reference proteome</keyword>
<reference evidence="5" key="1">
    <citation type="submission" date="2022-10" db="EMBL/GenBank/DDBJ databases">
        <title>Chryseobacterium babae sp. nov. isolated from the gut of the beetle Oryctes rhinoceros, and Chryseobacterium kimseyorum sp. nov., isolated from a stick insect rearing cage.</title>
        <authorList>
            <person name="Shelomi M."/>
            <person name="Han C.-J."/>
            <person name="Chen W.-M."/>
            <person name="Chen H.-K."/>
            <person name="Liaw S.-J."/>
            <person name="Muhle E."/>
            <person name="Clermont D."/>
        </authorList>
    </citation>
    <scope>NUCLEOTIDE SEQUENCE</scope>
    <source>
        <strain evidence="5">WLa1L2M3</strain>
    </source>
</reference>
<dbReference type="InterPro" id="IPR000014">
    <property type="entry name" value="PAS"/>
</dbReference>
<dbReference type="PRINTS" id="PR00038">
    <property type="entry name" value="HTHLUXR"/>
</dbReference>
<keyword evidence="2" id="KW-0238">DNA-binding</keyword>
<comment type="caution">
    <text evidence="5">The sequence shown here is derived from an EMBL/GenBank/DDBJ whole genome shotgun (WGS) entry which is preliminary data.</text>
</comment>
<name>A0ABT3HK98_9FLAO</name>
<dbReference type="InterPro" id="IPR036388">
    <property type="entry name" value="WH-like_DNA-bd_sf"/>
</dbReference>
<keyword evidence="1" id="KW-0805">Transcription regulation</keyword>
<dbReference type="Gene3D" id="3.30.450.20">
    <property type="entry name" value="PAS domain"/>
    <property type="match status" value="1"/>
</dbReference>
<dbReference type="SMART" id="SM00421">
    <property type="entry name" value="HTH_LUXR"/>
    <property type="match status" value="1"/>
</dbReference>
<evidence type="ECO:0000313" key="6">
    <source>
        <dbReference type="Proteomes" id="UP001163719"/>
    </source>
</evidence>
<dbReference type="RefSeq" id="WP_264742175.1">
    <property type="nucleotide sequence ID" value="NZ_JAPDHV010000001.1"/>
</dbReference>
<proteinExistence type="predicted"/>
<keyword evidence="3" id="KW-0804">Transcription</keyword>
<evidence type="ECO:0000259" key="4">
    <source>
        <dbReference type="PROSITE" id="PS50043"/>
    </source>
</evidence>
<dbReference type="Gene3D" id="1.10.10.10">
    <property type="entry name" value="Winged helix-like DNA-binding domain superfamily/Winged helix DNA-binding domain"/>
    <property type="match status" value="1"/>
</dbReference>
<dbReference type="PANTHER" id="PTHR44688">
    <property type="entry name" value="DNA-BINDING TRANSCRIPTIONAL ACTIVATOR DEVR_DOSR"/>
    <property type="match status" value="1"/>
</dbReference>
<dbReference type="CDD" id="cd00130">
    <property type="entry name" value="PAS"/>
    <property type="match status" value="1"/>
</dbReference>
<evidence type="ECO:0000256" key="2">
    <source>
        <dbReference type="ARBA" id="ARBA00023125"/>
    </source>
</evidence>
<dbReference type="Pfam" id="PF08447">
    <property type="entry name" value="PAS_3"/>
    <property type="match status" value="1"/>
</dbReference>
<dbReference type="InterPro" id="IPR000792">
    <property type="entry name" value="Tscrpt_reg_LuxR_C"/>
</dbReference>